<dbReference type="GO" id="GO:0046047">
    <property type="term" value="P:TTP catabolic process"/>
    <property type="evidence" value="ECO:0007669"/>
    <property type="project" value="TreeGrafter"/>
</dbReference>
<evidence type="ECO:0000313" key="4">
    <source>
        <dbReference type="Proteomes" id="UP000565613"/>
    </source>
</evidence>
<dbReference type="EMBL" id="JABAGR010000009">
    <property type="protein sequence ID" value="NMF26572.1"/>
    <property type="molecule type" value="Genomic_DNA"/>
</dbReference>
<evidence type="ECO:0000259" key="2">
    <source>
        <dbReference type="Pfam" id="PF03819"/>
    </source>
</evidence>
<dbReference type="NCBIfam" id="NF007113">
    <property type="entry name" value="PRK09562.1"/>
    <property type="match status" value="1"/>
</dbReference>
<feature type="domain" description="NTP pyrophosphohydrolase MazG-like" evidence="2">
    <location>
        <begin position="85"/>
        <end position="157"/>
    </location>
</feature>
<reference evidence="3 4" key="1">
    <citation type="submission" date="2020-04" db="EMBL/GenBank/DDBJ databases">
        <authorList>
            <person name="Hitch T.C.A."/>
            <person name="Wylensek D."/>
            <person name="Clavel T."/>
        </authorList>
    </citation>
    <scope>NUCLEOTIDE SEQUENCE [LARGE SCALE GENOMIC DNA]</scope>
    <source>
        <strain evidence="3 4">105184</strain>
    </source>
</reference>
<feature type="region of interest" description="Disordered" evidence="1">
    <location>
        <begin position="37"/>
        <end position="60"/>
    </location>
</feature>
<dbReference type="InterPro" id="IPR011551">
    <property type="entry name" value="NTP_PyrPHydrolase_MazG"/>
</dbReference>
<evidence type="ECO:0000256" key="1">
    <source>
        <dbReference type="SAM" id="MobiDB-lite"/>
    </source>
</evidence>
<dbReference type="GO" id="GO:0046061">
    <property type="term" value="P:dATP catabolic process"/>
    <property type="evidence" value="ECO:0007669"/>
    <property type="project" value="TreeGrafter"/>
</dbReference>
<dbReference type="InterPro" id="IPR048011">
    <property type="entry name" value="NTP-PPase_MazG-like_C"/>
</dbReference>
<dbReference type="InterPro" id="IPR004518">
    <property type="entry name" value="MazG-like_dom"/>
</dbReference>
<feature type="compositionally biased region" description="Basic and acidic residues" evidence="1">
    <location>
        <begin position="42"/>
        <end position="51"/>
    </location>
</feature>
<dbReference type="FunFam" id="1.10.287.1080:FF:000001">
    <property type="entry name" value="Nucleoside triphosphate pyrophosphohydrolase"/>
    <property type="match status" value="1"/>
</dbReference>
<protein>
    <submittedName>
        <fullName evidence="3">Nucleoside triphosphate pyrophosphohydrolase</fullName>
        <ecNumber evidence="3">3.6.1.9</ecNumber>
    </submittedName>
</protein>
<dbReference type="GO" id="GO:0006950">
    <property type="term" value="P:response to stress"/>
    <property type="evidence" value="ECO:0007669"/>
    <property type="project" value="UniProtKB-ARBA"/>
</dbReference>
<dbReference type="AlphaFoldDB" id="A0A7X9TC90"/>
<comment type="caution">
    <text evidence="3">The sequence shown here is derived from an EMBL/GenBank/DDBJ whole genome shotgun (WGS) entry which is preliminary data.</text>
</comment>
<dbReference type="PANTHER" id="PTHR30522">
    <property type="entry name" value="NUCLEOSIDE TRIPHOSPHATE PYROPHOSPHOHYDROLASE"/>
    <property type="match status" value="1"/>
</dbReference>
<dbReference type="CDD" id="cd11529">
    <property type="entry name" value="NTP-PPase_MazG_Cterm"/>
    <property type="match status" value="1"/>
</dbReference>
<feature type="compositionally biased region" description="Basic and acidic residues" evidence="1">
    <location>
        <begin position="1"/>
        <end position="18"/>
    </location>
</feature>
<dbReference type="Gene3D" id="1.10.287.1080">
    <property type="entry name" value="MazG-like"/>
    <property type="match status" value="2"/>
</dbReference>
<dbReference type="SUPFAM" id="SSF101386">
    <property type="entry name" value="all-alpha NTP pyrophosphatases"/>
    <property type="match status" value="2"/>
</dbReference>
<dbReference type="GO" id="GO:0006203">
    <property type="term" value="P:dGTP catabolic process"/>
    <property type="evidence" value="ECO:0007669"/>
    <property type="project" value="TreeGrafter"/>
</dbReference>
<organism evidence="3 4">
    <name type="scientific">Parafannyhessea umbonata</name>
    <dbReference type="NCBI Taxonomy" id="604330"/>
    <lineage>
        <taxon>Bacteria</taxon>
        <taxon>Bacillati</taxon>
        <taxon>Actinomycetota</taxon>
        <taxon>Coriobacteriia</taxon>
        <taxon>Coriobacteriales</taxon>
        <taxon>Atopobiaceae</taxon>
        <taxon>Parafannyhessea</taxon>
    </lineage>
</organism>
<proteinExistence type="predicted"/>
<name>A0A7X9TC90_9ACTN</name>
<sequence>MDKDEARGKDEARDKDDVAGAGDEVWGAAAAGAGVAAGECDAAARAEEQSRARAGAPGTHPEFDRLVRTVWRLRQPDGCPWDRAQTHESLRRDMVEEAYEAADAALEGGAHLAEELGDVLMQVLLNAQVAADAGEFTIDDVCRQINAKLVRRHPHVFGDAAAADAGAVAAIWDDVKRREREGRADAGAPEGLLDSVPRSLPALLQCQKISTRAARAGFEWASVDDVWDQVASERREFEDEERGSEEAAEEFGDVLFSLVNVARWEGIDAEAALDASNRKFRRRWSAMERMAREEGLELDGLGAERLNELWRRAKLEERAGDAGTGSGRAE</sequence>
<accession>A0A7X9TC90</accession>
<dbReference type="GO" id="GO:0046076">
    <property type="term" value="P:dTTP catabolic process"/>
    <property type="evidence" value="ECO:0007669"/>
    <property type="project" value="TreeGrafter"/>
</dbReference>
<keyword evidence="3" id="KW-0378">Hydrolase</keyword>
<dbReference type="GO" id="GO:0047429">
    <property type="term" value="F:nucleoside triphosphate diphosphatase activity"/>
    <property type="evidence" value="ECO:0007669"/>
    <property type="project" value="UniProtKB-EC"/>
</dbReference>
<dbReference type="Pfam" id="PF03819">
    <property type="entry name" value="MazG"/>
    <property type="match status" value="1"/>
</dbReference>
<dbReference type="InterPro" id="IPR048015">
    <property type="entry name" value="NTP-PPase_MazG-like_N"/>
</dbReference>
<feature type="region of interest" description="Disordered" evidence="1">
    <location>
        <begin position="1"/>
        <end position="21"/>
    </location>
</feature>
<gene>
    <name evidence="3" type="primary">mazG</name>
    <name evidence="3" type="ORF">HF885_09070</name>
</gene>
<dbReference type="CDD" id="cd11528">
    <property type="entry name" value="NTP-PPase_MazG_Nterm"/>
    <property type="match status" value="1"/>
</dbReference>
<dbReference type="EC" id="3.6.1.9" evidence="3"/>
<dbReference type="GO" id="GO:0046052">
    <property type="term" value="P:UTP catabolic process"/>
    <property type="evidence" value="ECO:0007669"/>
    <property type="project" value="TreeGrafter"/>
</dbReference>
<dbReference type="PANTHER" id="PTHR30522:SF0">
    <property type="entry name" value="NUCLEOSIDE TRIPHOSPHATE PYROPHOSPHOHYDROLASE"/>
    <property type="match status" value="1"/>
</dbReference>
<dbReference type="GO" id="GO:0046081">
    <property type="term" value="P:dUTP catabolic process"/>
    <property type="evidence" value="ECO:0007669"/>
    <property type="project" value="TreeGrafter"/>
</dbReference>
<dbReference type="NCBIfam" id="TIGR00444">
    <property type="entry name" value="mazG"/>
    <property type="match status" value="1"/>
</dbReference>
<dbReference type="RefSeq" id="WP_170104609.1">
    <property type="nucleotide sequence ID" value="NZ_JABAGR010000009.1"/>
</dbReference>
<dbReference type="Proteomes" id="UP000565613">
    <property type="component" value="Unassembled WGS sequence"/>
</dbReference>
<evidence type="ECO:0000313" key="3">
    <source>
        <dbReference type="EMBL" id="NMF26572.1"/>
    </source>
</evidence>